<dbReference type="EMBL" id="ABJB010669709">
    <property type="status" value="NOT_ANNOTATED_CDS"/>
    <property type="molecule type" value="Genomic_DNA"/>
</dbReference>
<gene>
    <name evidence="1" type="ORF">IscW_ISCW016135</name>
</gene>
<keyword evidence="3" id="KW-1185">Reference proteome</keyword>
<dbReference type="Proteomes" id="UP000001555">
    <property type="component" value="Unassembled WGS sequence"/>
</dbReference>
<reference evidence="2" key="2">
    <citation type="submission" date="2020-05" db="UniProtKB">
        <authorList>
            <consortium name="EnsemblMetazoa"/>
        </authorList>
    </citation>
    <scope>IDENTIFICATION</scope>
    <source>
        <strain evidence="2">wikel</strain>
    </source>
</reference>
<organism>
    <name type="scientific">Ixodes scapularis</name>
    <name type="common">Black-legged tick</name>
    <name type="synonym">Deer tick</name>
    <dbReference type="NCBI Taxonomy" id="6945"/>
    <lineage>
        <taxon>Eukaryota</taxon>
        <taxon>Metazoa</taxon>
        <taxon>Ecdysozoa</taxon>
        <taxon>Arthropoda</taxon>
        <taxon>Chelicerata</taxon>
        <taxon>Arachnida</taxon>
        <taxon>Acari</taxon>
        <taxon>Parasitiformes</taxon>
        <taxon>Ixodida</taxon>
        <taxon>Ixodoidea</taxon>
        <taxon>Ixodidae</taxon>
        <taxon>Ixodinae</taxon>
        <taxon>Ixodes</taxon>
    </lineage>
</organism>
<evidence type="ECO:0000313" key="1">
    <source>
        <dbReference type="EMBL" id="EEC01404.1"/>
    </source>
</evidence>
<evidence type="ECO:0000313" key="2">
    <source>
        <dbReference type="EnsemblMetazoa" id="ISCW016135-PA"/>
    </source>
</evidence>
<dbReference type="EMBL" id="DS634072">
    <property type="protein sequence ID" value="EEC01404.1"/>
    <property type="molecule type" value="Genomic_DNA"/>
</dbReference>
<dbReference type="InParanoid" id="B7P482"/>
<reference evidence="1 3" key="1">
    <citation type="submission" date="2008-03" db="EMBL/GenBank/DDBJ databases">
        <title>Annotation of Ixodes scapularis.</title>
        <authorList>
            <consortium name="Ixodes scapularis Genome Project Consortium"/>
            <person name="Caler E."/>
            <person name="Hannick L.I."/>
            <person name="Bidwell S."/>
            <person name="Joardar V."/>
            <person name="Thiagarajan M."/>
            <person name="Amedeo P."/>
            <person name="Galinsky K.J."/>
            <person name="Schobel S."/>
            <person name="Inman J."/>
            <person name="Hostetler J."/>
            <person name="Miller J."/>
            <person name="Hammond M."/>
            <person name="Megy K."/>
            <person name="Lawson D."/>
            <person name="Kodira C."/>
            <person name="Sutton G."/>
            <person name="Meyer J."/>
            <person name="Hill C.A."/>
            <person name="Birren B."/>
            <person name="Nene V."/>
            <person name="Collins F."/>
            <person name="Alarcon-Chaidez F."/>
            <person name="Wikel S."/>
            <person name="Strausberg R."/>
        </authorList>
    </citation>
    <scope>NUCLEOTIDE SEQUENCE [LARGE SCALE GENOMIC DNA]</scope>
    <source>
        <strain evidence="3">Wikel</strain>
        <strain evidence="1">Wikel colony</strain>
    </source>
</reference>
<dbReference type="VEuPathDB" id="VectorBase:ISCW016135"/>
<evidence type="ECO:0000313" key="3">
    <source>
        <dbReference type="Proteomes" id="UP000001555"/>
    </source>
</evidence>
<dbReference type="HOGENOM" id="CLU_1631231_0_0_1"/>
<dbReference type="VEuPathDB" id="VectorBase:ISCI016135"/>
<protein>
    <submittedName>
        <fullName evidence="1 2">Uncharacterized protein</fullName>
    </submittedName>
</protein>
<proteinExistence type="predicted"/>
<feature type="non-terminal residue" evidence="1">
    <location>
        <position position="1"/>
    </location>
</feature>
<name>B7P482_IXOSC</name>
<dbReference type="EnsemblMetazoa" id="ISCW016135-RA">
    <property type="protein sequence ID" value="ISCW016135-PA"/>
    <property type="gene ID" value="ISCW016135"/>
</dbReference>
<dbReference type="EMBL" id="ABJB010403178">
    <property type="status" value="NOT_ANNOTATED_CDS"/>
    <property type="molecule type" value="Genomic_DNA"/>
</dbReference>
<dbReference type="AlphaFoldDB" id="B7P482"/>
<accession>B7P482</accession>
<dbReference type="PaxDb" id="6945-B7P482"/>
<sequence length="163" mass="19039">APVIFRGDWFLSFVENTKTCRRARPFPPVSNVLKIENSFFYTRCNLLAWCRYRGSQNYREITSDCCGRFANLVFHGRANCTLFPFGCFVLDWRSLELYTTFDLDGLVQMLLNFLVICILRITSVKVEEQLQSIRLVWCACLGCMRLQNFVFVVKAFFYFVAGD</sequence>